<protein>
    <submittedName>
        <fullName evidence="2">Uncharacterized protein</fullName>
    </submittedName>
</protein>
<evidence type="ECO:0000256" key="1">
    <source>
        <dbReference type="SAM" id="MobiDB-lite"/>
    </source>
</evidence>
<dbReference type="AlphaFoldDB" id="A0A6L5X307"/>
<name>A0A6L5X307_9FIRM</name>
<sequence>MDYKEFCEHIKDEIKGFLPEQYAAYDTQLHTVSKPNVGEQVGLTFVPPISGTPAPVIYLEPYYDAYLNRGMSVGRLITQIADTAVKGIERGRSGVGGMLGLVPDMADWNKVKDKVTVRVIGVSRNTELLKEIPCRLFGDIALIYQVSVKAPDDTLMTVRITNNLMEQYGILEPQLYDTAMENSQRLQKVTCRPMGEVIGDLLGPMDDPIIDEAPAKLYVLSNETLQFGAAALFYPGVIEKIGNSIPEGFYILPSSIHEVLILPKNQGEKAMLENMVQEINETQVAPDEVLSDFVSEYDARTRTMEWGRDPNLTLPEQLKDKTPDRTPMLPKDVIL</sequence>
<accession>A0A6L5X307</accession>
<dbReference type="EMBL" id="VULZ01000002">
    <property type="protein sequence ID" value="MSS14005.1"/>
    <property type="molecule type" value="Genomic_DNA"/>
</dbReference>
<organism evidence="2 3">
    <name type="scientific">Porcincola intestinalis</name>
    <dbReference type="NCBI Taxonomy" id="2606632"/>
    <lineage>
        <taxon>Bacteria</taxon>
        <taxon>Bacillati</taxon>
        <taxon>Bacillota</taxon>
        <taxon>Clostridia</taxon>
        <taxon>Lachnospirales</taxon>
        <taxon>Lachnospiraceae</taxon>
        <taxon>Porcincola</taxon>
    </lineage>
</organism>
<comment type="caution">
    <text evidence="2">The sequence shown here is derived from an EMBL/GenBank/DDBJ whole genome shotgun (WGS) entry which is preliminary data.</text>
</comment>
<dbReference type="Proteomes" id="UP000481852">
    <property type="component" value="Unassembled WGS sequence"/>
</dbReference>
<dbReference type="Pfam" id="PF18941">
    <property type="entry name" value="DUF5688"/>
    <property type="match status" value="1"/>
</dbReference>
<evidence type="ECO:0000313" key="3">
    <source>
        <dbReference type="Proteomes" id="UP000481852"/>
    </source>
</evidence>
<reference evidence="2 3" key="1">
    <citation type="submission" date="2019-08" db="EMBL/GenBank/DDBJ databases">
        <title>In-depth cultivation of the pig gut microbiome towards novel bacterial diversity and tailored functional studies.</title>
        <authorList>
            <person name="Wylensek D."/>
            <person name="Hitch T.C.A."/>
            <person name="Clavel T."/>
        </authorList>
    </citation>
    <scope>NUCLEOTIDE SEQUENCE [LARGE SCALE GENOMIC DNA]</scope>
    <source>
        <strain evidence="2 3">Oil+RF-744-WCA-WT-11</strain>
    </source>
</reference>
<feature type="region of interest" description="Disordered" evidence="1">
    <location>
        <begin position="310"/>
        <end position="335"/>
    </location>
</feature>
<dbReference type="InterPro" id="IPR043743">
    <property type="entry name" value="DUF5688"/>
</dbReference>
<evidence type="ECO:0000313" key="2">
    <source>
        <dbReference type="EMBL" id="MSS14005.1"/>
    </source>
</evidence>
<keyword evidence="3" id="KW-1185">Reference proteome</keyword>
<gene>
    <name evidence="2" type="ORF">FYJ35_02935</name>
</gene>
<dbReference type="RefSeq" id="WP_154522906.1">
    <property type="nucleotide sequence ID" value="NZ_VULZ01000002.1"/>
</dbReference>
<proteinExistence type="predicted"/>